<keyword evidence="4 8" id="KW-0067">ATP-binding</keyword>
<dbReference type="SUPFAM" id="SSF52540">
    <property type="entry name" value="P-loop containing nucleoside triphosphate hydrolases"/>
    <property type="match status" value="1"/>
</dbReference>
<dbReference type="GO" id="GO:0015833">
    <property type="term" value="P:peptide transport"/>
    <property type="evidence" value="ECO:0007669"/>
    <property type="project" value="UniProtKB-KW"/>
</dbReference>
<dbReference type="PANTHER" id="PTHR43776">
    <property type="entry name" value="TRANSPORT ATP-BINDING PROTEIN"/>
    <property type="match status" value="1"/>
</dbReference>
<keyword evidence="5" id="KW-0571">Peptide transport</keyword>
<evidence type="ECO:0000256" key="1">
    <source>
        <dbReference type="ARBA" id="ARBA00005417"/>
    </source>
</evidence>
<dbReference type="AlphaFoldDB" id="A0NHK5"/>
<sequence length="346" mass="39500">MAIWFVVPVIRVFIFLIKRKRRSQMSLIEINNLKVHYPIRSGFFNRVTDSVKAVDGISFNIEKGQTYGLVGESGSGKSTTGKSVVGLEKVTSGSILYNGVDITSEKNRKKLNYNRDVQMIFQDSLSSLNPRKRIEDIIAEPLRNFEHLSKNEEKMRVLRLLDIVGLSADALYQYPHQFSGGQRQRIGIARAVATNPKLIVADEPVSALDLSVQAQVLNFMKKIQREFGITYLFISHDLGVVRHMCNNIAIMNKGRLVEVGSRDDIYNHPLHIYTKRLLAAIPQIDVDHREEHREKRLQIEKIYQEQSSKYYDQNGLAYPLVKVSSMHSVALPPQEAKKYSEKEVEV</sequence>
<evidence type="ECO:0000256" key="2">
    <source>
        <dbReference type="ARBA" id="ARBA00022448"/>
    </source>
</evidence>
<reference evidence="8 9" key="1">
    <citation type="submission" date="2006-11" db="EMBL/GenBank/DDBJ databases">
        <authorList>
            <consortium name="Laboratoire de Microbiologie (Universite Bourgogne)"/>
            <consortium name="GENOME Express"/>
            <consortium name="UMR Oenologie Ampelologie (Universite Bordeaux 2)"/>
            <person name="Guzzo J."/>
        </authorList>
    </citation>
    <scope>NUCLEOTIDE SEQUENCE [LARGE SCALE GENOMIC DNA]</scope>
    <source>
        <strain evidence="8 9">ATCC BAA-1163</strain>
    </source>
</reference>
<evidence type="ECO:0000256" key="6">
    <source>
        <dbReference type="ARBA" id="ARBA00022927"/>
    </source>
</evidence>
<dbReference type="InterPro" id="IPR050319">
    <property type="entry name" value="ABC_transp_ATP-bind"/>
</dbReference>
<evidence type="ECO:0000256" key="3">
    <source>
        <dbReference type="ARBA" id="ARBA00022741"/>
    </source>
</evidence>
<dbReference type="GO" id="GO:0016887">
    <property type="term" value="F:ATP hydrolysis activity"/>
    <property type="evidence" value="ECO:0007669"/>
    <property type="project" value="InterPro"/>
</dbReference>
<dbReference type="InterPro" id="IPR013563">
    <property type="entry name" value="Oligopep_ABC_C"/>
</dbReference>
<dbReference type="PROSITE" id="PS00211">
    <property type="entry name" value="ABC_TRANSPORTER_1"/>
    <property type="match status" value="1"/>
</dbReference>
<dbReference type="HOGENOM" id="CLU_000604_1_23_9"/>
<comment type="similarity">
    <text evidence="1">Belongs to the ABC transporter superfamily.</text>
</comment>
<proteinExistence type="inferred from homology"/>
<evidence type="ECO:0000313" key="8">
    <source>
        <dbReference type="EMBL" id="EAV40025.1"/>
    </source>
</evidence>
<keyword evidence="2" id="KW-0813">Transport</keyword>
<dbReference type="InterPro" id="IPR027417">
    <property type="entry name" value="P-loop_NTPase"/>
</dbReference>
<dbReference type="Pfam" id="PF00005">
    <property type="entry name" value="ABC_tran"/>
    <property type="match status" value="1"/>
</dbReference>
<dbReference type="GO" id="GO:0055085">
    <property type="term" value="P:transmembrane transport"/>
    <property type="evidence" value="ECO:0007669"/>
    <property type="project" value="UniProtKB-ARBA"/>
</dbReference>
<dbReference type="InterPro" id="IPR003439">
    <property type="entry name" value="ABC_transporter-like_ATP-bd"/>
</dbReference>
<accession>A0NHK5</accession>
<keyword evidence="6" id="KW-0653">Protein transport</keyword>
<dbReference type="EMBL" id="AAUV01000026">
    <property type="protein sequence ID" value="EAV40025.1"/>
    <property type="molecule type" value="Genomic_DNA"/>
</dbReference>
<evidence type="ECO:0000313" key="9">
    <source>
        <dbReference type="Proteomes" id="UP000003346"/>
    </source>
</evidence>
<protein>
    <submittedName>
        <fullName evidence="8">ABC-type oligopeptide transport system, ATP-binding cassette</fullName>
    </submittedName>
</protein>
<gene>
    <name evidence="8" type="primary">oppF</name>
    <name evidence="8" type="ORF">OENOO_30005</name>
</gene>
<organism evidence="8 9">
    <name type="scientific">Oenococcus oeni ATCC BAA-1163</name>
    <dbReference type="NCBI Taxonomy" id="379360"/>
    <lineage>
        <taxon>Bacteria</taxon>
        <taxon>Bacillati</taxon>
        <taxon>Bacillota</taxon>
        <taxon>Bacilli</taxon>
        <taxon>Lactobacillales</taxon>
        <taxon>Lactobacillaceae</taxon>
        <taxon>Oenococcus</taxon>
    </lineage>
</organism>
<dbReference type="GO" id="GO:0005524">
    <property type="term" value="F:ATP binding"/>
    <property type="evidence" value="ECO:0007669"/>
    <property type="project" value="UniProtKB-KW"/>
</dbReference>
<feature type="domain" description="ABC transporter" evidence="7">
    <location>
        <begin position="39"/>
        <end position="278"/>
    </location>
</feature>
<evidence type="ECO:0000256" key="5">
    <source>
        <dbReference type="ARBA" id="ARBA00022856"/>
    </source>
</evidence>
<dbReference type="CDD" id="cd03257">
    <property type="entry name" value="ABC_NikE_OppD_transporters"/>
    <property type="match status" value="1"/>
</dbReference>
<dbReference type="Pfam" id="PF08352">
    <property type="entry name" value="oligo_HPY"/>
    <property type="match status" value="1"/>
</dbReference>
<dbReference type="InterPro" id="IPR017871">
    <property type="entry name" value="ABC_transporter-like_CS"/>
</dbReference>
<dbReference type="SMART" id="SM00382">
    <property type="entry name" value="AAA"/>
    <property type="match status" value="1"/>
</dbReference>
<dbReference type="InterPro" id="IPR003593">
    <property type="entry name" value="AAA+_ATPase"/>
</dbReference>
<keyword evidence="3" id="KW-0547">Nucleotide-binding</keyword>
<dbReference type="PROSITE" id="PS50893">
    <property type="entry name" value="ABC_TRANSPORTER_2"/>
    <property type="match status" value="1"/>
</dbReference>
<dbReference type="PANTHER" id="PTHR43776:SF8">
    <property type="entry name" value="ABC TRANSPORTER, ATP-BINDING PROTEIN"/>
    <property type="match status" value="1"/>
</dbReference>
<name>A0NHK5_OENOE</name>
<dbReference type="GO" id="GO:0015031">
    <property type="term" value="P:protein transport"/>
    <property type="evidence" value="ECO:0007669"/>
    <property type="project" value="UniProtKB-KW"/>
</dbReference>
<dbReference type="Gene3D" id="3.40.50.300">
    <property type="entry name" value="P-loop containing nucleotide triphosphate hydrolases"/>
    <property type="match status" value="1"/>
</dbReference>
<dbReference type="Proteomes" id="UP000003346">
    <property type="component" value="Unassembled WGS sequence"/>
</dbReference>
<evidence type="ECO:0000259" key="7">
    <source>
        <dbReference type="PROSITE" id="PS50893"/>
    </source>
</evidence>
<evidence type="ECO:0000256" key="4">
    <source>
        <dbReference type="ARBA" id="ARBA00022840"/>
    </source>
</evidence>
<comment type="caution">
    <text evidence="8">The sequence shown here is derived from an EMBL/GenBank/DDBJ whole genome shotgun (WGS) entry which is preliminary data.</text>
</comment>
<dbReference type="FunFam" id="3.40.50.300:FF:000016">
    <property type="entry name" value="Oligopeptide ABC transporter ATP-binding component"/>
    <property type="match status" value="1"/>
</dbReference>